<dbReference type="InterPro" id="IPR018212">
    <property type="entry name" value="Na/solute_symporter_CS"/>
</dbReference>
<feature type="transmembrane region" description="Helical" evidence="11">
    <location>
        <begin position="428"/>
        <end position="449"/>
    </location>
</feature>
<evidence type="ECO:0000256" key="4">
    <source>
        <dbReference type="ARBA" id="ARBA00022475"/>
    </source>
</evidence>
<dbReference type="InterPro" id="IPR050277">
    <property type="entry name" value="Sodium:Solute_Symporter"/>
</dbReference>
<dbReference type="InterPro" id="IPR038377">
    <property type="entry name" value="Na/Glc_symporter_sf"/>
</dbReference>
<keyword evidence="8 11" id="KW-0472">Membrane</keyword>
<dbReference type="Gene3D" id="1.20.1730.10">
    <property type="entry name" value="Sodium/glucose cotransporter"/>
    <property type="match status" value="1"/>
</dbReference>
<evidence type="ECO:0000256" key="2">
    <source>
        <dbReference type="ARBA" id="ARBA00006434"/>
    </source>
</evidence>
<dbReference type="RefSeq" id="WP_060244006.1">
    <property type="nucleotide sequence ID" value="NZ_LPJR01000049.1"/>
</dbReference>
<dbReference type="PANTHER" id="PTHR48086">
    <property type="entry name" value="SODIUM/PROLINE SYMPORTER-RELATED"/>
    <property type="match status" value="1"/>
</dbReference>
<dbReference type="PANTHER" id="PTHR48086:SF7">
    <property type="entry name" value="SODIUM-SOLUTE SYMPORTER-RELATED"/>
    <property type="match status" value="1"/>
</dbReference>
<feature type="transmembrane region" description="Helical" evidence="11">
    <location>
        <begin position="308"/>
        <end position="332"/>
    </location>
</feature>
<keyword evidence="6" id="KW-0769">Symport</keyword>
<dbReference type="OrthoDB" id="9789704at2"/>
<keyword evidence="9" id="KW-0915">Sodium</keyword>
<evidence type="ECO:0000256" key="10">
    <source>
        <dbReference type="RuleBase" id="RU362091"/>
    </source>
</evidence>
<feature type="transmembrane region" description="Helical" evidence="11">
    <location>
        <begin position="43"/>
        <end position="66"/>
    </location>
</feature>
<feature type="transmembrane region" description="Helical" evidence="11">
    <location>
        <begin position="150"/>
        <end position="170"/>
    </location>
</feature>
<comment type="subcellular location">
    <subcellularLocation>
        <location evidence="1">Membrane</location>
        <topology evidence="1">Multi-pass membrane protein</topology>
    </subcellularLocation>
</comment>
<keyword evidence="9" id="KW-0406">Ion transport</keyword>
<dbReference type="GO" id="GO:0006814">
    <property type="term" value="P:sodium ion transport"/>
    <property type="evidence" value="ECO:0007669"/>
    <property type="project" value="UniProtKB-KW"/>
</dbReference>
<reference evidence="12 13" key="1">
    <citation type="submission" date="2015-11" db="EMBL/GenBank/DDBJ databases">
        <title>Expanding the genomic diversity of Burkholderia species for the development of highly accurate diagnostics.</title>
        <authorList>
            <person name="Sahl J."/>
            <person name="Keim P."/>
            <person name="Wagner D."/>
        </authorList>
    </citation>
    <scope>NUCLEOTIDE SEQUENCE [LARGE SCALE GENOMIC DNA]</scope>
    <source>
        <strain evidence="12 13">MSMB368WGS</strain>
    </source>
</reference>
<dbReference type="PROSITE" id="PS00457">
    <property type="entry name" value="NA_SOLUT_SYMP_2"/>
    <property type="match status" value="1"/>
</dbReference>
<comment type="similarity">
    <text evidence="2 10">Belongs to the sodium:solute symporter (SSF) (TC 2.A.21) family.</text>
</comment>
<keyword evidence="3" id="KW-0813">Transport</keyword>
<proteinExistence type="inferred from homology"/>
<evidence type="ECO:0000256" key="9">
    <source>
        <dbReference type="ARBA" id="ARBA00023201"/>
    </source>
</evidence>
<feature type="transmembrane region" description="Helical" evidence="11">
    <location>
        <begin position="116"/>
        <end position="138"/>
    </location>
</feature>
<feature type="transmembrane region" description="Helical" evidence="11">
    <location>
        <begin position="72"/>
        <end position="95"/>
    </location>
</feature>
<gene>
    <name evidence="12" type="ORF">WT56_21205</name>
</gene>
<evidence type="ECO:0000256" key="8">
    <source>
        <dbReference type="ARBA" id="ARBA00023136"/>
    </source>
</evidence>
<keyword evidence="4" id="KW-1003">Cell membrane</keyword>
<feature type="transmembrane region" description="Helical" evidence="11">
    <location>
        <begin position="6"/>
        <end position="23"/>
    </location>
</feature>
<feature type="transmembrane region" description="Helical" evidence="11">
    <location>
        <begin position="405"/>
        <end position="422"/>
    </location>
</feature>
<accession>A0A132EDT0</accession>
<evidence type="ECO:0000256" key="1">
    <source>
        <dbReference type="ARBA" id="ARBA00004141"/>
    </source>
</evidence>
<dbReference type="Proteomes" id="UP000062912">
    <property type="component" value="Unassembled WGS sequence"/>
</dbReference>
<keyword evidence="7 11" id="KW-1133">Transmembrane helix</keyword>
<keyword evidence="5 11" id="KW-0812">Transmembrane</keyword>
<evidence type="ECO:0000256" key="7">
    <source>
        <dbReference type="ARBA" id="ARBA00022989"/>
    </source>
</evidence>
<evidence type="ECO:0000313" key="12">
    <source>
        <dbReference type="EMBL" id="KWF26132.1"/>
    </source>
</evidence>
<evidence type="ECO:0000256" key="6">
    <source>
        <dbReference type="ARBA" id="ARBA00022847"/>
    </source>
</evidence>
<comment type="caution">
    <text evidence="12">The sequence shown here is derived from an EMBL/GenBank/DDBJ whole genome shotgun (WGS) entry which is preliminary data.</text>
</comment>
<dbReference type="GO" id="GO:0015293">
    <property type="term" value="F:symporter activity"/>
    <property type="evidence" value="ECO:0007669"/>
    <property type="project" value="UniProtKB-KW"/>
</dbReference>
<sequence>MLLDYLVMLVYALTMLALGWYGMRKARNRNDFLVAGRRLGPGLYLGTMAAVVLGGASTIGTVKLGYQYGLSGLWLVFMLGLGIIVLSLVFSRQIARLKVYTVTQVLEHRYQASSRLIGGIVMVAYDLMVAVTATIAIGSVTEVVFDVPRIPAILCGGGIVIVYSVIGGMWSLTLTDVIQFVIKTIGIFFVLLPLSIHDAGGLARMQAVLPAGFFDLGHIGADTIVTYFLLYFFGALIGQDIWQRVFTARSETVVRYAGLGAGIYCMLYGVACALIGAAARVLIPDLAVPENAYAEVTRQVLATGLRGIVVAAALSAIMSTASGCLLAAATVLQEDVYARFLRAGKAGSLRESRMFTLLMGVAMLALACVVNDVIAALSIAYNLLVGGLLVPIVGALLWRRATARGAIASIVAGCGVVVVFMARDGVLATTPIVYGLAASLAVFVAVSLAGRPAAALEPQSD</sequence>
<dbReference type="AlphaFoldDB" id="A0A132EDT0"/>
<dbReference type="CDD" id="cd11479">
    <property type="entry name" value="SLC5sbd_u3"/>
    <property type="match status" value="1"/>
</dbReference>
<evidence type="ECO:0000313" key="13">
    <source>
        <dbReference type="Proteomes" id="UP000062912"/>
    </source>
</evidence>
<dbReference type="GO" id="GO:0046942">
    <property type="term" value="P:carboxylic acid transport"/>
    <property type="evidence" value="ECO:0007669"/>
    <property type="project" value="UniProtKB-ARBA"/>
</dbReference>
<feature type="transmembrane region" description="Helical" evidence="11">
    <location>
        <begin position="259"/>
        <end position="283"/>
    </location>
</feature>
<dbReference type="PROSITE" id="PS50283">
    <property type="entry name" value="NA_SOLUT_SYMP_3"/>
    <property type="match status" value="1"/>
</dbReference>
<dbReference type="Pfam" id="PF00474">
    <property type="entry name" value="SSF"/>
    <property type="match status" value="1"/>
</dbReference>
<evidence type="ECO:0000256" key="5">
    <source>
        <dbReference type="ARBA" id="ARBA00022692"/>
    </source>
</evidence>
<protein>
    <submittedName>
        <fullName evidence="12">Sodium:solute symporter</fullName>
    </submittedName>
</protein>
<organism evidence="12 13">
    <name type="scientific">Burkholderia pseudomultivorans</name>
    <dbReference type="NCBI Taxonomy" id="1207504"/>
    <lineage>
        <taxon>Bacteria</taxon>
        <taxon>Pseudomonadati</taxon>
        <taxon>Pseudomonadota</taxon>
        <taxon>Betaproteobacteria</taxon>
        <taxon>Burkholderiales</taxon>
        <taxon>Burkholderiaceae</taxon>
        <taxon>Burkholderia</taxon>
        <taxon>Burkholderia cepacia complex</taxon>
    </lineage>
</organism>
<dbReference type="GO" id="GO:0005886">
    <property type="term" value="C:plasma membrane"/>
    <property type="evidence" value="ECO:0007669"/>
    <property type="project" value="TreeGrafter"/>
</dbReference>
<feature type="transmembrane region" description="Helical" evidence="11">
    <location>
        <begin position="177"/>
        <end position="196"/>
    </location>
</feature>
<name>A0A132EDT0_9BURK</name>
<dbReference type="InterPro" id="IPR001734">
    <property type="entry name" value="Na/solute_symporter"/>
</dbReference>
<evidence type="ECO:0000256" key="3">
    <source>
        <dbReference type="ARBA" id="ARBA00022448"/>
    </source>
</evidence>
<keyword evidence="9" id="KW-0739">Sodium transport</keyword>
<feature type="transmembrane region" description="Helical" evidence="11">
    <location>
        <begin position="353"/>
        <end position="373"/>
    </location>
</feature>
<evidence type="ECO:0000256" key="11">
    <source>
        <dbReference type="SAM" id="Phobius"/>
    </source>
</evidence>
<feature type="transmembrane region" description="Helical" evidence="11">
    <location>
        <begin position="379"/>
        <end position="398"/>
    </location>
</feature>
<feature type="transmembrane region" description="Helical" evidence="11">
    <location>
        <begin position="216"/>
        <end position="238"/>
    </location>
</feature>
<dbReference type="EMBL" id="LPJR01000049">
    <property type="protein sequence ID" value="KWF26132.1"/>
    <property type="molecule type" value="Genomic_DNA"/>
</dbReference>